<keyword evidence="3" id="KW-1185">Reference proteome</keyword>
<dbReference type="GO" id="GO:0016491">
    <property type="term" value="F:oxidoreductase activity"/>
    <property type="evidence" value="ECO:0007669"/>
    <property type="project" value="InterPro"/>
</dbReference>
<dbReference type="PANTHER" id="PTHR10742">
    <property type="entry name" value="FLAVIN MONOAMINE OXIDASE"/>
    <property type="match status" value="1"/>
</dbReference>
<dbReference type="STRING" id="45354.A0A1L0BFV1"/>
<organism evidence="2 3">
    <name type="scientific">Sungouiella intermedia</name>
    <dbReference type="NCBI Taxonomy" id="45354"/>
    <lineage>
        <taxon>Eukaryota</taxon>
        <taxon>Fungi</taxon>
        <taxon>Dikarya</taxon>
        <taxon>Ascomycota</taxon>
        <taxon>Saccharomycotina</taxon>
        <taxon>Pichiomycetes</taxon>
        <taxon>Metschnikowiaceae</taxon>
        <taxon>Sungouiella</taxon>
    </lineage>
</organism>
<gene>
    <name evidence="2" type="ORF">SAMEA4029010_CIC11G00000002666</name>
</gene>
<dbReference type="OrthoDB" id="5046242at2759"/>
<feature type="domain" description="Amine oxidase" evidence="1">
    <location>
        <begin position="16"/>
        <end position="464"/>
    </location>
</feature>
<reference evidence="2 3" key="1">
    <citation type="submission" date="2016-10" db="EMBL/GenBank/DDBJ databases">
        <authorList>
            <person name="de Groot N.N."/>
        </authorList>
    </citation>
    <scope>NUCLEOTIDE SEQUENCE [LARGE SCALE GENOMIC DNA]</scope>
    <source>
        <strain evidence="2 3">CBS 141442</strain>
    </source>
</reference>
<dbReference type="Proteomes" id="UP000182334">
    <property type="component" value="Chromosome II"/>
</dbReference>
<dbReference type="Gene3D" id="3.50.50.60">
    <property type="entry name" value="FAD/NAD(P)-binding domain"/>
    <property type="match status" value="1"/>
</dbReference>
<evidence type="ECO:0000259" key="1">
    <source>
        <dbReference type="Pfam" id="PF01593"/>
    </source>
</evidence>
<evidence type="ECO:0000313" key="3">
    <source>
        <dbReference type="Proteomes" id="UP000182334"/>
    </source>
</evidence>
<protein>
    <submittedName>
        <fullName evidence="2">CIC11C00000002666</fullName>
    </submittedName>
</protein>
<name>A0A1L0BFV1_9ASCO</name>
<dbReference type="InterPro" id="IPR036188">
    <property type="entry name" value="FAD/NAD-bd_sf"/>
</dbReference>
<dbReference type="EMBL" id="LT635757">
    <property type="protein sequence ID" value="SGZ49971.1"/>
    <property type="molecule type" value="Genomic_DNA"/>
</dbReference>
<dbReference type="SUPFAM" id="SSF51905">
    <property type="entry name" value="FAD/NAD(P)-binding domain"/>
    <property type="match status" value="1"/>
</dbReference>
<dbReference type="Gene3D" id="3.90.660.10">
    <property type="match status" value="1"/>
</dbReference>
<accession>A0A1L0BFV1</accession>
<dbReference type="Pfam" id="PF01593">
    <property type="entry name" value="Amino_oxidase"/>
    <property type="match status" value="1"/>
</dbReference>
<dbReference type="InterPro" id="IPR002937">
    <property type="entry name" value="Amino_oxidase"/>
</dbReference>
<proteinExistence type="predicted"/>
<dbReference type="InterPro" id="IPR050281">
    <property type="entry name" value="Flavin_monoamine_oxidase"/>
</dbReference>
<dbReference type="SUPFAM" id="SSF54373">
    <property type="entry name" value="FAD-linked reductases, C-terminal domain"/>
    <property type="match status" value="1"/>
</dbReference>
<sequence>MLKSYTTKVCVVGAGVSGLKAAHTLLHGSGISSTDVIVLEAQNRVGGRILTDSTRSKLGLKYDMGAAWFHDALTNTVLYDSIADGTFNVAKDGYFDDKDVAMYSSENHGKIDCNELKLHRIVEDIERFIEIHYSESLDVPDVSLDDMVDMYVAKYGIFLTPAQKKYCGRLLRYMELWYGIPLSKISGKYAVMSHQGRNLYNKKGYGFIIDKLSSQINCPVMLGEQVDEIRRNVKKGPRNHTLTTVAGTTVHADYIVVTVPHSVLDLPAKHEYGITWTPSLPKALTDSLLGMHFGALGKVILEFDHIWWDNTQDRIQVLADHAKVQESEVPVPFQYPIYVVNYGRVHQGAPSLVILIQAPVTDYLEANPDKAWEYMKPMLETIKVSEISEPINVLVTEWTQNPYARGSYTSVYVGDDPSDHVIQLSGEHDFCGMGSASTIRFAGEHTIGDGAGCVHGAYNSGTRAGEWILSDIAKNGNSNKL</sequence>
<evidence type="ECO:0000313" key="2">
    <source>
        <dbReference type="EMBL" id="SGZ49971.1"/>
    </source>
</evidence>
<dbReference type="AlphaFoldDB" id="A0A1L0BFV1"/>
<dbReference type="PANTHER" id="PTHR10742:SF410">
    <property type="entry name" value="LYSINE-SPECIFIC HISTONE DEMETHYLASE 2"/>
    <property type="match status" value="1"/>
</dbReference>